<dbReference type="InterPro" id="IPR013910">
    <property type="entry name" value="TF_PAP1"/>
</dbReference>
<gene>
    <name evidence="6" type="ORF">INT43_006734</name>
</gene>
<dbReference type="Pfam" id="PF00170">
    <property type="entry name" value="bZIP_1"/>
    <property type="match status" value="1"/>
</dbReference>
<dbReference type="InterPro" id="IPR050936">
    <property type="entry name" value="AP-1-like"/>
</dbReference>
<dbReference type="GO" id="GO:0090575">
    <property type="term" value="C:RNA polymerase II transcription regulator complex"/>
    <property type="evidence" value="ECO:0007669"/>
    <property type="project" value="TreeGrafter"/>
</dbReference>
<evidence type="ECO:0000313" key="6">
    <source>
        <dbReference type="EMBL" id="KAG2183723.1"/>
    </source>
</evidence>
<dbReference type="Gene3D" id="1.20.5.170">
    <property type="match status" value="1"/>
</dbReference>
<feature type="region of interest" description="Disordered" evidence="4">
    <location>
        <begin position="72"/>
        <end position="137"/>
    </location>
</feature>
<dbReference type="CDD" id="cd14688">
    <property type="entry name" value="bZIP_YAP"/>
    <property type="match status" value="1"/>
</dbReference>
<dbReference type="SUPFAM" id="SSF57959">
    <property type="entry name" value="Leucine zipper domain"/>
    <property type="match status" value="1"/>
</dbReference>
<dbReference type="PROSITE" id="PS50217">
    <property type="entry name" value="BZIP"/>
    <property type="match status" value="1"/>
</dbReference>
<evidence type="ECO:0000259" key="5">
    <source>
        <dbReference type="PROSITE" id="PS50217"/>
    </source>
</evidence>
<comment type="caution">
    <text evidence="6">The sequence shown here is derived from an EMBL/GenBank/DDBJ whole genome shotgun (WGS) entry which is preliminary data.</text>
</comment>
<feature type="region of interest" description="Disordered" evidence="4">
    <location>
        <begin position="203"/>
        <end position="230"/>
    </location>
</feature>
<evidence type="ECO:0000313" key="7">
    <source>
        <dbReference type="Proteomes" id="UP000654370"/>
    </source>
</evidence>
<accession>A0A8H7Q0M2</accession>
<dbReference type="PANTHER" id="PTHR40621:SF6">
    <property type="entry name" value="AP-1-LIKE TRANSCRIPTION FACTOR YAP1-RELATED"/>
    <property type="match status" value="1"/>
</dbReference>
<evidence type="ECO:0000256" key="4">
    <source>
        <dbReference type="SAM" id="MobiDB-lite"/>
    </source>
</evidence>
<dbReference type="GO" id="GO:0033554">
    <property type="term" value="P:cellular response to stress"/>
    <property type="evidence" value="ECO:0007669"/>
    <property type="project" value="UniProtKB-ARBA"/>
</dbReference>
<dbReference type="GO" id="GO:0000976">
    <property type="term" value="F:transcription cis-regulatory region binding"/>
    <property type="evidence" value="ECO:0007669"/>
    <property type="project" value="InterPro"/>
</dbReference>
<dbReference type="InterPro" id="IPR046347">
    <property type="entry name" value="bZIP_sf"/>
</dbReference>
<dbReference type="Pfam" id="PF08601">
    <property type="entry name" value="PAP1"/>
    <property type="match status" value="1"/>
</dbReference>
<reference evidence="6" key="1">
    <citation type="submission" date="2020-12" db="EMBL/GenBank/DDBJ databases">
        <title>Metabolic potential, ecology and presence of endohyphal bacteria is reflected in genomic diversity of Mucoromycotina.</title>
        <authorList>
            <person name="Muszewska A."/>
            <person name="Okrasinska A."/>
            <person name="Steczkiewicz K."/>
            <person name="Drgas O."/>
            <person name="Orlowska M."/>
            <person name="Perlinska-Lenart U."/>
            <person name="Aleksandrzak-Piekarczyk T."/>
            <person name="Szatraj K."/>
            <person name="Zielenkiewicz U."/>
            <person name="Pilsyk S."/>
            <person name="Malc E."/>
            <person name="Mieczkowski P."/>
            <person name="Kruszewska J.S."/>
            <person name="Biernat P."/>
            <person name="Pawlowska J."/>
        </authorList>
    </citation>
    <scope>NUCLEOTIDE SEQUENCE</scope>
    <source>
        <strain evidence="6">WA0000067209</strain>
    </source>
</reference>
<feature type="compositionally biased region" description="Polar residues" evidence="4">
    <location>
        <begin position="73"/>
        <end position="98"/>
    </location>
</feature>
<proteinExistence type="predicted"/>
<dbReference type="OrthoDB" id="2593073at2759"/>
<dbReference type="Gene3D" id="1.10.238.100">
    <property type="entry name" value="YAP1 redox domain. Chain B"/>
    <property type="match status" value="1"/>
</dbReference>
<feature type="compositionally biased region" description="Polar residues" evidence="4">
    <location>
        <begin position="111"/>
        <end position="130"/>
    </location>
</feature>
<dbReference type="PANTHER" id="PTHR40621">
    <property type="entry name" value="TRANSCRIPTION FACTOR KAPC-RELATED"/>
    <property type="match status" value="1"/>
</dbReference>
<dbReference type="InterPro" id="IPR023167">
    <property type="entry name" value="Yap1_redox_dom_sf"/>
</dbReference>
<dbReference type="GO" id="GO:0005737">
    <property type="term" value="C:cytoplasm"/>
    <property type="evidence" value="ECO:0007669"/>
    <property type="project" value="UniProtKB-SubCell"/>
</dbReference>
<organism evidence="6 7">
    <name type="scientific">Mortierella isabellina</name>
    <name type="common">Filamentous fungus</name>
    <name type="synonym">Umbelopsis isabellina</name>
    <dbReference type="NCBI Taxonomy" id="91625"/>
    <lineage>
        <taxon>Eukaryota</taxon>
        <taxon>Fungi</taxon>
        <taxon>Fungi incertae sedis</taxon>
        <taxon>Mucoromycota</taxon>
        <taxon>Mucoromycotina</taxon>
        <taxon>Umbelopsidomycetes</taxon>
        <taxon>Umbelopsidales</taxon>
        <taxon>Umbelopsidaceae</taxon>
        <taxon>Umbelopsis</taxon>
    </lineage>
</organism>
<protein>
    <recommendedName>
        <fullName evidence="5">BZIP domain-containing protein</fullName>
    </recommendedName>
</protein>
<sequence length="308" mass="34504">MKNSTEAKARRKAQNRAAQRAFRERKEKYVQELEGKIREMEAAHKEEKSRLLETNHNLMSLIQKLESEIATLKSKSPSSTEKSGATKTPSSTRDNSGSPQPPENFGENNVARLTSGSNSVAERDSNSPMSLGNRYCGTTCRTTKDGITFCAKLKEEVCSSAFERLLSENIFDNSGEVNNTIEPVPIVTSPISNERKLSKFQETYGRESKKDDEYDLSSGTSQAFKHDPHPDTLKPGKELITCSQVWERLCEHPQFEEFDIEELCSQLKTKAKCSGSGPVIEEDELQEVLEALEAKLARDSMILDDDRS</sequence>
<dbReference type="Proteomes" id="UP000654370">
    <property type="component" value="Unassembled WGS sequence"/>
</dbReference>
<keyword evidence="7" id="KW-1185">Reference proteome</keyword>
<feature type="region of interest" description="Disordered" evidence="4">
    <location>
        <begin position="1"/>
        <end position="27"/>
    </location>
</feature>
<dbReference type="SUPFAM" id="SSF111430">
    <property type="entry name" value="YAP1 redox domain"/>
    <property type="match status" value="1"/>
</dbReference>
<dbReference type="InterPro" id="IPR004827">
    <property type="entry name" value="bZIP"/>
</dbReference>
<feature type="compositionally biased region" description="Basic and acidic residues" evidence="4">
    <location>
        <begin position="203"/>
        <end position="212"/>
    </location>
</feature>
<keyword evidence="3" id="KW-0539">Nucleus</keyword>
<name>A0A8H7Q0M2_MORIS</name>
<dbReference type="EMBL" id="JAEPQZ010000003">
    <property type="protein sequence ID" value="KAG2183723.1"/>
    <property type="molecule type" value="Genomic_DNA"/>
</dbReference>
<dbReference type="PROSITE" id="PS00036">
    <property type="entry name" value="BZIP_BASIC"/>
    <property type="match status" value="1"/>
</dbReference>
<comment type="subcellular location">
    <subcellularLocation>
        <location evidence="2">Cytoplasm</location>
    </subcellularLocation>
    <subcellularLocation>
        <location evidence="1">Nucleus</location>
    </subcellularLocation>
</comment>
<dbReference type="GO" id="GO:0001228">
    <property type="term" value="F:DNA-binding transcription activator activity, RNA polymerase II-specific"/>
    <property type="evidence" value="ECO:0007669"/>
    <property type="project" value="TreeGrafter"/>
</dbReference>
<feature type="domain" description="BZIP" evidence="5">
    <location>
        <begin position="5"/>
        <end position="68"/>
    </location>
</feature>
<evidence type="ECO:0000256" key="2">
    <source>
        <dbReference type="ARBA" id="ARBA00004496"/>
    </source>
</evidence>
<evidence type="ECO:0000256" key="3">
    <source>
        <dbReference type="ARBA" id="ARBA00023242"/>
    </source>
</evidence>
<dbReference type="AlphaFoldDB" id="A0A8H7Q0M2"/>
<evidence type="ECO:0000256" key="1">
    <source>
        <dbReference type="ARBA" id="ARBA00004123"/>
    </source>
</evidence>
<dbReference type="SMART" id="SM00338">
    <property type="entry name" value="BRLZ"/>
    <property type="match status" value="1"/>
</dbReference>